<dbReference type="PRINTS" id="PR00738">
    <property type="entry name" value="GLHYDRLASE20"/>
</dbReference>
<dbReference type="EC" id="3.2.1.52" evidence="3"/>
<feature type="domain" description="Glycoside hydrolase family 20 catalytic" evidence="8">
    <location>
        <begin position="159"/>
        <end position="507"/>
    </location>
</feature>
<evidence type="ECO:0000256" key="6">
    <source>
        <dbReference type="PIRSR" id="PIRSR625705-1"/>
    </source>
</evidence>
<evidence type="ECO:0000313" key="11">
    <source>
        <dbReference type="Proteomes" id="UP000251889"/>
    </source>
</evidence>
<dbReference type="CDD" id="cd06563">
    <property type="entry name" value="GH20_chitobiase-like"/>
    <property type="match status" value="1"/>
</dbReference>
<reference evidence="10 11" key="1">
    <citation type="submission" date="2018-06" db="EMBL/GenBank/DDBJ databases">
        <title>Chryseolinea flavus sp. nov., a member of the phylum Bacteroidetes isolated from soil.</title>
        <authorList>
            <person name="Li Y."/>
            <person name="Wang J."/>
        </authorList>
    </citation>
    <scope>NUCLEOTIDE SEQUENCE [LARGE SCALE GENOMIC DNA]</scope>
    <source>
        <strain evidence="10 11">SDU1-6</strain>
    </source>
</reference>
<dbReference type="PIRSF" id="PIRSF001093">
    <property type="entry name" value="B-hxosamndse_ab_euk"/>
    <property type="match status" value="1"/>
</dbReference>
<evidence type="ECO:0000256" key="2">
    <source>
        <dbReference type="ARBA" id="ARBA00006285"/>
    </source>
</evidence>
<comment type="caution">
    <text evidence="10">The sequence shown here is derived from an EMBL/GenBank/DDBJ whole genome shotgun (WGS) entry which is preliminary data.</text>
</comment>
<evidence type="ECO:0000256" key="3">
    <source>
        <dbReference type="ARBA" id="ARBA00012663"/>
    </source>
</evidence>
<evidence type="ECO:0000256" key="4">
    <source>
        <dbReference type="ARBA" id="ARBA00022801"/>
    </source>
</evidence>
<dbReference type="InterPro" id="IPR015882">
    <property type="entry name" value="HEX_bac_N"/>
</dbReference>
<evidence type="ECO:0000259" key="8">
    <source>
        <dbReference type="Pfam" id="PF00728"/>
    </source>
</evidence>
<keyword evidence="5" id="KW-0326">Glycosidase</keyword>
<dbReference type="Gene3D" id="3.20.20.80">
    <property type="entry name" value="Glycosidases"/>
    <property type="match status" value="1"/>
</dbReference>
<dbReference type="EMBL" id="QMFY01000003">
    <property type="protein sequence ID" value="RAW01721.1"/>
    <property type="molecule type" value="Genomic_DNA"/>
</dbReference>
<dbReference type="Gene3D" id="3.30.379.10">
    <property type="entry name" value="Chitobiase/beta-hexosaminidase domain 2-like"/>
    <property type="match status" value="1"/>
</dbReference>
<keyword evidence="7" id="KW-0732">Signal</keyword>
<organism evidence="10 11">
    <name type="scientific">Pseudochryseolinea flava</name>
    <dbReference type="NCBI Taxonomy" id="2059302"/>
    <lineage>
        <taxon>Bacteria</taxon>
        <taxon>Pseudomonadati</taxon>
        <taxon>Bacteroidota</taxon>
        <taxon>Cytophagia</taxon>
        <taxon>Cytophagales</taxon>
        <taxon>Fulvivirgaceae</taxon>
        <taxon>Pseudochryseolinea</taxon>
    </lineage>
</organism>
<feature type="chain" id="PRO_5016586411" description="beta-N-acetylhexosaminidase" evidence="7">
    <location>
        <begin position="20"/>
        <end position="544"/>
    </location>
</feature>
<dbReference type="AlphaFoldDB" id="A0A364Y5T4"/>
<comment type="similarity">
    <text evidence="2">Belongs to the glycosyl hydrolase 20 family.</text>
</comment>
<sequence>MRKILCTLLLCSIALVGFAQQKKETRLAIIPQPSSVTVTDAKPLLLGKEIILQANTDECKEIAAFIKEYFASTDTKKAVTIIDNNTSTVKNQTVIKLSLQRTADLATEGAYALNVSANGVEISAPTSAGVFYGTQTLLQILSQYPTSIPALAITDAPRFSYRGIHLDVGRHMYPVAFIKKFIDLMAFHKFNRFHWHLTEDQGWRIEIKQYPKLQEIAAYRKETVIGKASSKNPGKNFDGQRYGGYYTQEEIKDVVAYAKQRYVTVVPEIELPGHAQAALSAYSELGCTGGPYAAATTWGVFPEVFCAGKEETFTFLQNVLDETLALFPSEYIHIGGDECPKTRWQACPHCQKRMKDEGLKDEHELQSYFIQRIEKYLNSKGRRIIGWDEILEGGLAPDATVMSWRGEEGGIAAAKQKHDVIMTPGDWCYFDKFQADPKNEPLAIGGFLPVKKVYEYEPVPPQLSADEAKHVLGAQANVWTEYIKTSDHVEYMVYPRAVAMAEVVWSAKEVRNYDDFLKRLEIHLKRLDVKKVNYAKHVKEEFKK</sequence>
<evidence type="ECO:0000256" key="7">
    <source>
        <dbReference type="SAM" id="SignalP"/>
    </source>
</evidence>
<accession>A0A364Y5T4</accession>
<dbReference type="Pfam" id="PF00728">
    <property type="entry name" value="Glyco_hydro_20"/>
    <property type="match status" value="1"/>
</dbReference>
<evidence type="ECO:0000256" key="1">
    <source>
        <dbReference type="ARBA" id="ARBA00001231"/>
    </source>
</evidence>
<dbReference type="InterPro" id="IPR025705">
    <property type="entry name" value="Beta_hexosaminidase_sua/sub"/>
</dbReference>
<dbReference type="Pfam" id="PF02838">
    <property type="entry name" value="Glyco_hydro_20b"/>
    <property type="match status" value="1"/>
</dbReference>
<dbReference type="GO" id="GO:0030203">
    <property type="term" value="P:glycosaminoglycan metabolic process"/>
    <property type="evidence" value="ECO:0007669"/>
    <property type="project" value="TreeGrafter"/>
</dbReference>
<dbReference type="PANTHER" id="PTHR22600">
    <property type="entry name" value="BETA-HEXOSAMINIDASE"/>
    <property type="match status" value="1"/>
</dbReference>
<dbReference type="PANTHER" id="PTHR22600:SF57">
    <property type="entry name" value="BETA-N-ACETYLHEXOSAMINIDASE"/>
    <property type="match status" value="1"/>
</dbReference>
<gene>
    <name evidence="10" type="ORF">DQQ10_08710</name>
</gene>
<dbReference type="GO" id="GO:0016020">
    <property type="term" value="C:membrane"/>
    <property type="evidence" value="ECO:0007669"/>
    <property type="project" value="TreeGrafter"/>
</dbReference>
<dbReference type="Proteomes" id="UP000251889">
    <property type="component" value="Unassembled WGS sequence"/>
</dbReference>
<keyword evidence="11" id="KW-1185">Reference proteome</keyword>
<dbReference type="GO" id="GO:0004563">
    <property type="term" value="F:beta-N-acetylhexosaminidase activity"/>
    <property type="evidence" value="ECO:0007669"/>
    <property type="project" value="UniProtKB-EC"/>
</dbReference>
<dbReference type="InterPro" id="IPR029018">
    <property type="entry name" value="Hex-like_dom2"/>
</dbReference>
<dbReference type="RefSeq" id="WP_112746461.1">
    <property type="nucleotide sequence ID" value="NZ_QMFY01000003.1"/>
</dbReference>
<dbReference type="GO" id="GO:0005975">
    <property type="term" value="P:carbohydrate metabolic process"/>
    <property type="evidence" value="ECO:0007669"/>
    <property type="project" value="InterPro"/>
</dbReference>
<proteinExistence type="inferred from homology"/>
<dbReference type="InterPro" id="IPR015883">
    <property type="entry name" value="Glyco_hydro_20_cat"/>
</dbReference>
<dbReference type="InterPro" id="IPR017853">
    <property type="entry name" value="GH"/>
</dbReference>
<feature type="active site" description="Proton donor" evidence="6">
    <location>
        <position position="338"/>
    </location>
</feature>
<evidence type="ECO:0000313" key="10">
    <source>
        <dbReference type="EMBL" id="RAW01721.1"/>
    </source>
</evidence>
<dbReference type="SUPFAM" id="SSF51445">
    <property type="entry name" value="(Trans)glycosidases"/>
    <property type="match status" value="1"/>
</dbReference>
<feature type="signal peptide" evidence="7">
    <location>
        <begin position="1"/>
        <end position="19"/>
    </location>
</feature>
<feature type="domain" description="Beta-hexosaminidase bacterial type N-terminal" evidence="9">
    <location>
        <begin position="28"/>
        <end position="156"/>
    </location>
</feature>
<comment type="catalytic activity">
    <reaction evidence="1">
        <text>Hydrolysis of terminal non-reducing N-acetyl-D-hexosamine residues in N-acetyl-beta-D-hexosaminides.</text>
        <dbReference type="EC" id="3.2.1.52"/>
    </reaction>
</comment>
<dbReference type="OrthoDB" id="9763537at2"/>
<protein>
    <recommendedName>
        <fullName evidence="3">beta-N-acetylhexosaminidase</fullName>
        <ecNumber evidence="3">3.2.1.52</ecNumber>
    </recommendedName>
</protein>
<name>A0A364Y5T4_9BACT</name>
<keyword evidence="4" id="KW-0378">Hydrolase</keyword>
<evidence type="ECO:0000256" key="5">
    <source>
        <dbReference type="ARBA" id="ARBA00023295"/>
    </source>
</evidence>
<dbReference type="SUPFAM" id="SSF55545">
    <property type="entry name" value="beta-N-acetylhexosaminidase-like domain"/>
    <property type="match status" value="1"/>
</dbReference>
<evidence type="ECO:0000259" key="9">
    <source>
        <dbReference type="Pfam" id="PF02838"/>
    </source>
</evidence>